<protein>
    <submittedName>
        <fullName evidence="2">Nuclear scaffold-like protein p76-like protein</fullName>
    </submittedName>
</protein>
<evidence type="ECO:0000256" key="1">
    <source>
        <dbReference type="PROSITE-ProRule" id="PRU00339"/>
    </source>
</evidence>
<comment type="caution">
    <text evidence="2">The sequence shown here is derived from an EMBL/GenBank/DDBJ whole genome shotgun (WGS) entry which is preliminary data.</text>
</comment>
<keyword evidence="1" id="KW-0802">TPR repeat</keyword>
<feature type="repeat" description="TPR" evidence="1">
    <location>
        <begin position="40"/>
        <end position="73"/>
    </location>
</feature>
<dbReference type="STRING" id="595434.RISK_001577"/>
<organism evidence="2 3">
    <name type="scientific">Rhodopirellula islandica</name>
    <dbReference type="NCBI Taxonomy" id="595434"/>
    <lineage>
        <taxon>Bacteria</taxon>
        <taxon>Pseudomonadati</taxon>
        <taxon>Planctomycetota</taxon>
        <taxon>Planctomycetia</taxon>
        <taxon>Pirellulales</taxon>
        <taxon>Pirellulaceae</taxon>
        <taxon>Rhodopirellula</taxon>
    </lineage>
</organism>
<gene>
    <name evidence="2" type="ORF">RISK_001577</name>
</gene>
<dbReference type="PROSITE" id="PS50005">
    <property type="entry name" value="TPR"/>
    <property type="match status" value="1"/>
</dbReference>
<dbReference type="SMART" id="SM00028">
    <property type="entry name" value="TPR"/>
    <property type="match status" value="1"/>
</dbReference>
<dbReference type="Pfam" id="PF14559">
    <property type="entry name" value="TPR_19"/>
    <property type="match status" value="1"/>
</dbReference>
<name>A0A0J1BIH0_RHOIS</name>
<dbReference type="OrthoDB" id="281483at2"/>
<dbReference type="SUPFAM" id="SSF48452">
    <property type="entry name" value="TPR-like"/>
    <property type="match status" value="1"/>
</dbReference>
<keyword evidence="3" id="KW-1185">Reference proteome</keyword>
<dbReference type="Gene3D" id="1.25.40.10">
    <property type="entry name" value="Tetratricopeptide repeat domain"/>
    <property type="match status" value="1"/>
</dbReference>
<dbReference type="InterPro" id="IPR019734">
    <property type="entry name" value="TPR_rpt"/>
</dbReference>
<sequence length="113" mass="12744">MASDELYERYNEVEKIIDEEKFEEAIAGLKPLVEEDETFVIAHLALARVYTKTGQHEEAIEHGKKACELEPDDAFNFTAMSVTYQRAWAGTQNQAYIAAAEDAMARAQQLNAM</sequence>
<evidence type="ECO:0000313" key="2">
    <source>
        <dbReference type="EMBL" id="KLU06366.1"/>
    </source>
</evidence>
<dbReference type="PATRIC" id="fig|595434.4.peg.1512"/>
<dbReference type="RefSeq" id="WP_047813443.1">
    <property type="nucleotide sequence ID" value="NZ_LECT01000015.1"/>
</dbReference>
<evidence type="ECO:0000313" key="3">
    <source>
        <dbReference type="Proteomes" id="UP000036367"/>
    </source>
</evidence>
<reference evidence="2" key="1">
    <citation type="submission" date="2015-05" db="EMBL/GenBank/DDBJ databases">
        <title>Permanent draft genome of Rhodopirellula islandicus K833.</title>
        <authorList>
            <person name="Kizina J."/>
            <person name="Richter M."/>
            <person name="Glockner F.O."/>
            <person name="Harder J."/>
        </authorList>
    </citation>
    <scope>NUCLEOTIDE SEQUENCE [LARGE SCALE GENOMIC DNA]</scope>
    <source>
        <strain evidence="2">K833</strain>
    </source>
</reference>
<dbReference type="EMBL" id="LECT01000015">
    <property type="protein sequence ID" value="KLU06366.1"/>
    <property type="molecule type" value="Genomic_DNA"/>
</dbReference>
<dbReference type="InterPro" id="IPR011990">
    <property type="entry name" value="TPR-like_helical_dom_sf"/>
</dbReference>
<dbReference type="AlphaFoldDB" id="A0A0J1BIH0"/>
<accession>A0A0J1BIH0</accession>
<dbReference type="Proteomes" id="UP000036367">
    <property type="component" value="Unassembled WGS sequence"/>
</dbReference>
<proteinExistence type="predicted"/>